<proteinExistence type="inferred from homology"/>
<sequence>MSRADPFPSIDMHFGAFEQAVLKTYFLNYLRASMTRGRGPLKQSVLQWYAQNKSSLELEIPSLSRSLSDASGYGDLVVALRSVELDMQFPRLHAPSALQTRIDWIAHALRLKEFEKKALGAVCRLTQLPPFMSFATALTEGYGDRDEVQATLVLMAIGQRKMAAHRLFSRNGRLSQLGLIDDRGGEDVAPSELVLSILRERTVNADRLMTRLLGEQRQPKLGVADFGHMASHVEDVTAILNGSLAQRATGVNILFYGAPGAGKTELAAMLGMACNARVVFVGEIARDKEEPGRSDRMAHLSLLSALGERIGRVIAVVDEAEDVLGGVGLLSDGRRGSSKVYLHRLIENCAIPTVWITNKAEEIDEAVIRRMIRVVEFRKPGAAITARIVRQQANDQGLQLDVDAVARLARSSVAPAIVSSSIRAASLGQGGAEMAISAARSFRKLIVGSEEASGASDIAFDLAWATANIDLTALADKVVRCRTTRLSFLFTGLPGTGKTAFAHYLAHLLRMDVLEKRTSDLVSKYVGETESRIAAAFAEARDGNYFLLFDEADSLLSDRAQASHSWEVSQVNEMLTWMERHPLPFAATSNMEARLDAAVNRRFLFKARFEALRRHQIDLVFRRQFGCETPIFLMENKQLTLGDFAVVKRQAEVMDINDANELACMLEQEAGLRPNAGRRIGFKIH</sequence>
<comment type="similarity">
    <text evidence="1">Belongs to the AAA ATPase family.</text>
</comment>
<dbReference type="Gene3D" id="3.40.50.300">
    <property type="entry name" value="P-loop containing nucleotide triphosphate hydrolases"/>
    <property type="match status" value="2"/>
</dbReference>
<keyword evidence="6" id="KW-1185">Reference proteome</keyword>
<dbReference type="SUPFAM" id="SSF52540">
    <property type="entry name" value="P-loop containing nucleoside triphosphate hydrolases"/>
    <property type="match status" value="2"/>
</dbReference>
<dbReference type="Proteomes" id="UP001595704">
    <property type="component" value="Unassembled WGS sequence"/>
</dbReference>
<evidence type="ECO:0000256" key="1">
    <source>
        <dbReference type="ARBA" id="ARBA00006914"/>
    </source>
</evidence>
<name>A0ABV7UIB6_9HYPH</name>
<dbReference type="InterPro" id="IPR027417">
    <property type="entry name" value="P-loop_NTPase"/>
</dbReference>
<dbReference type="InterPro" id="IPR003593">
    <property type="entry name" value="AAA+_ATPase"/>
</dbReference>
<dbReference type="InterPro" id="IPR003959">
    <property type="entry name" value="ATPase_AAA_core"/>
</dbReference>
<comment type="caution">
    <text evidence="5">The sequence shown here is derived from an EMBL/GenBank/DDBJ whole genome shotgun (WGS) entry which is preliminary data.</text>
</comment>
<feature type="domain" description="AAA+ ATPase" evidence="4">
    <location>
        <begin position="249"/>
        <end position="381"/>
    </location>
</feature>
<dbReference type="CDD" id="cd19481">
    <property type="entry name" value="RecA-like_protease"/>
    <property type="match status" value="1"/>
</dbReference>
<protein>
    <submittedName>
        <fullName evidence="5">AAA family ATPase</fullName>
    </submittedName>
</protein>
<keyword evidence="2" id="KW-0547">Nucleotide-binding</keyword>
<evidence type="ECO:0000256" key="3">
    <source>
        <dbReference type="ARBA" id="ARBA00022840"/>
    </source>
</evidence>
<keyword evidence="3" id="KW-0067">ATP-binding</keyword>
<accession>A0ABV7UIB6</accession>
<dbReference type="RefSeq" id="WP_191321447.1">
    <property type="nucleotide sequence ID" value="NZ_BNCG01000082.1"/>
</dbReference>
<dbReference type="InterPro" id="IPR050221">
    <property type="entry name" value="26S_Proteasome_ATPase"/>
</dbReference>
<dbReference type="PANTHER" id="PTHR23073">
    <property type="entry name" value="26S PROTEASOME REGULATORY SUBUNIT"/>
    <property type="match status" value="1"/>
</dbReference>
<reference evidence="6" key="1">
    <citation type="journal article" date="2019" name="Int. J. Syst. Evol. Microbiol.">
        <title>The Global Catalogue of Microorganisms (GCM) 10K type strain sequencing project: providing services to taxonomists for standard genome sequencing and annotation.</title>
        <authorList>
            <consortium name="The Broad Institute Genomics Platform"/>
            <consortium name="The Broad Institute Genome Sequencing Center for Infectious Disease"/>
            <person name="Wu L."/>
            <person name="Ma J."/>
        </authorList>
    </citation>
    <scope>NUCLEOTIDE SEQUENCE [LARGE SCALE GENOMIC DNA]</scope>
    <source>
        <strain evidence="6">KCTC 42282</strain>
    </source>
</reference>
<organism evidence="5 6">
    <name type="scientific">Camelimonas fluminis</name>
    <dbReference type="NCBI Taxonomy" id="1576911"/>
    <lineage>
        <taxon>Bacteria</taxon>
        <taxon>Pseudomonadati</taxon>
        <taxon>Pseudomonadota</taxon>
        <taxon>Alphaproteobacteria</taxon>
        <taxon>Hyphomicrobiales</taxon>
        <taxon>Chelatococcaceae</taxon>
        <taxon>Camelimonas</taxon>
    </lineage>
</organism>
<dbReference type="SMART" id="SM00382">
    <property type="entry name" value="AAA"/>
    <property type="match status" value="2"/>
</dbReference>
<evidence type="ECO:0000313" key="5">
    <source>
        <dbReference type="EMBL" id="MFC3638180.1"/>
    </source>
</evidence>
<gene>
    <name evidence="5" type="ORF">ACFONL_12500</name>
</gene>
<feature type="domain" description="AAA+ ATPase" evidence="4">
    <location>
        <begin position="484"/>
        <end position="613"/>
    </location>
</feature>
<evidence type="ECO:0000259" key="4">
    <source>
        <dbReference type="SMART" id="SM00382"/>
    </source>
</evidence>
<evidence type="ECO:0000256" key="2">
    <source>
        <dbReference type="ARBA" id="ARBA00022741"/>
    </source>
</evidence>
<evidence type="ECO:0000313" key="6">
    <source>
        <dbReference type="Proteomes" id="UP001595704"/>
    </source>
</evidence>
<dbReference type="EMBL" id="JBHRYC010000059">
    <property type="protein sequence ID" value="MFC3638180.1"/>
    <property type="molecule type" value="Genomic_DNA"/>
</dbReference>
<dbReference type="Pfam" id="PF00004">
    <property type="entry name" value="AAA"/>
    <property type="match status" value="2"/>
</dbReference>